<evidence type="ECO:0000313" key="2">
    <source>
        <dbReference type="EMBL" id="WOS96621.1"/>
    </source>
</evidence>
<organism evidence="2 3">
    <name type="scientific">Nosocomiicoccus massiliensis</name>
    <dbReference type="NCBI Taxonomy" id="1232430"/>
    <lineage>
        <taxon>Bacteria</taxon>
        <taxon>Bacillati</taxon>
        <taxon>Bacillota</taxon>
        <taxon>Bacilli</taxon>
        <taxon>Bacillales</taxon>
        <taxon>Staphylococcaceae</taxon>
        <taxon>Nosocomiicoccus</taxon>
    </lineage>
</organism>
<dbReference type="AlphaFoldDB" id="A0AAF1BVR0"/>
<dbReference type="EMBL" id="CP136964">
    <property type="protein sequence ID" value="WOS96621.1"/>
    <property type="molecule type" value="Genomic_DNA"/>
</dbReference>
<sequence>MSKFDEMILVVNRKDLFNDEAHAFNGFLSQSDARFNEITKTLDDYEIKRRGDMEEDESYKQLVSYTIVESEDETLVYKRLTGGGESRLHGLHSIGVGGHMNDIESEENIKEKMFENAARELQEEIGLEKKDLNAFELIGLINDDTNEVGRVHIGLVFKVNVDKEKVFTNEEDTLQLIWSKREELKELGNYETWSELIIRDLYE</sequence>
<dbReference type="RefSeq" id="WP_068129362.1">
    <property type="nucleotide sequence ID" value="NZ_CP136964.1"/>
</dbReference>
<reference evidence="3" key="1">
    <citation type="submission" date="2017-09" db="EMBL/GenBank/DDBJ databases">
        <title>Bacterial strain isolated from the female urinary microbiota.</title>
        <authorList>
            <person name="Thomas-White K."/>
            <person name="Kumar N."/>
            <person name="Forster S."/>
            <person name="Putonti C."/>
            <person name="Lawley T."/>
            <person name="Wolfe A.J."/>
        </authorList>
    </citation>
    <scope>NUCLEOTIDE SEQUENCE [LARGE SCALE GENOMIC DNA]</scope>
    <source>
        <strain evidence="3">UMB0959</strain>
    </source>
</reference>
<dbReference type="PROSITE" id="PS51462">
    <property type="entry name" value="NUDIX"/>
    <property type="match status" value="1"/>
</dbReference>
<dbReference type="SUPFAM" id="SSF55811">
    <property type="entry name" value="Nudix"/>
    <property type="match status" value="1"/>
</dbReference>
<dbReference type="Pfam" id="PF00293">
    <property type="entry name" value="NUDIX"/>
    <property type="match status" value="1"/>
</dbReference>
<dbReference type="InterPro" id="IPR015797">
    <property type="entry name" value="NUDIX_hydrolase-like_dom_sf"/>
</dbReference>
<name>A0AAF1BVR0_9STAP</name>
<feature type="domain" description="Nudix hydrolase" evidence="1">
    <location>
        <begin position="58"/>
        <end position="203"/>
    </location>
</feature>
<dbReference type="Proteomes" id="UP000243626">
    <property type="component" value="Chromosome"/>
</dbReference>
<dbReference type="InterPro" id="IPR000086">
    <property type="entry name" value="NUDIX_hydrolase_dom"/>
</dbReference>
<evidence type="ECO:0000313" key="3">
    <source>
        <dbReference type="Proteomes" id="UP000243626"/>
    </source>
</evidence>
<accession>A0AAF1BVR0</accession>
<evidence type="ECO:0000259" key="1">
    <source>
        <dbReference type="PROSITE" id="PS51462"/>
    </source>
</evidence>
<keyword evidence="3" id="KW-1185">Reference proteome</keyword>
<protein>
    <submittedName>
        <fullName evidence="2">NUDIX domain-containing protein</fullName>
    </submittedName>
</protein>
<reference evidence="2 3" key="2">
    <citation type="submission" date="2023-10" db="EMBL/GenBank/DDBJ databases">
        <authorList>
            <person name="Choi B."/>
        </authorList>
    </citation>
    <scope>NUCLEOTIDE SEQUENCE [LARGE SCALE GENOMIC DNA]</scope>
    <source>
        <strain evidence="2 3">UMB0959</strain>
    </source>
</reference>
<dbReference type="KEGG" id="nmy:CJ229_002435"/>
<gene>
    <name evidence="2" type="ORF">CJ229_002435</name>
</gene>
<proteinExistence type="predicted"/>
<dbReference type="Gene3D" id="3.90.79.10">
    <property type="entry name" value="Nucleoside Triphosphate Pyrophosphohydrolase"/>
    <property type="match status" value="1"/>
</dbReference>